<feature type="compositionally biased region" description="Pro residues" evidence="1">
    <location>
        <begin position="447"/>
        <end position="462"/>
    </location>
</feature>
<dbReference type="EMBL" id="JACBZY010000001">
    <property type="protein sequence ID" value="NYG97400.1"/>
    <property type="molecule type" value="Genomic_DNA"/>
</dbReference>
<dbReference type="AlphaFoldDB" id="A0A852Y7P1"/>
<evidence type="ECO:0000256" key="1">
    <source>
        <dbReference type="SAM" id="MobiDB-lite"/>
    </source>
</evidence>
<proteinExistence type="predicted"/>
<feature type="domain" description="HNH nuclease" evidence="2">
    <location>
        <begin position="333"/>
        <end position="385"/>
    </location>
</feature>
<sequence length="502" mass="53743">MTPRGDDLGGGLAGAGDLREVTLEGLVGRAGTVSARVCAAQVAEVRMLADAGFYAEALAAGAAASVKAHDMALRAVAAELGGVLRLSDRVVQGRIGDAREMVEFYPDAVDAWEAGLISRGHMNVIVAAGRAVPVERRAEFEAEAIDRSLADTPNRVRAGLEIYAEQLAQRSLTERHDEAARERCVRVFPGRDGMCDVVATVPMVIGDAILDRLTRMGQTVKDISPGDDERGIDQIRTDVFADLLLAGIPAVDPTRYGDGEGALGTIRAQVQVVVPALALVGYDESAADLVGRSPIDAGTARELAKNAPSLTRMLTDPVSGTVFAVDSYRPSWAQRRHLRARDQHCRFPGCRQAAIRCELDHTLDHALGGPTALSNLAHLCQRHHSMKQFTGWTVRQLPGGVLEWTSHTGRVYRENAPAPRVTFDPTTTTTSPRPPDPPEPSDLVDWPDPPTPPENPTPPEPPGIAADSAVLHIPIDPDPDAIDRFFELLETDLGIALDSAPS</sequence>
<feature type="region of interest" description="Disordered" evidence="1">
    <location>
        <begin position="413"/>
        <end position="469"/>
    </location>
</feature>
<evidence type="ECO:0000313" key="4">
    <source>
        <dbReference type="Proteomes" id="UP000553888"/>
    </source>
</evidence>
<dbReference type="Proteomes" id="UP000553888">
    <property type="component" value="Unassembled WGS sequence"/>
</dbReference>
<dbReference type="InterPro" id="IPR003615">
    <property type="entry name" value="HNH_nuc"/>
</dbReference>
<organism evidence="3 4">
    <name type="scientific">Schumannella luteola</name>
    <dbReference type="NCBI Taxonomy" id="472059"/>
    <lineage>
        <taxon>Bacteria</taxon>
        <taxon>Bacillati</taxon>
        <taxon>Actinomycetota</taxon>
        <taxon>Actinomycetes</taxon>
        <taxon>Micrococcales</taxon>
        <taxon>Microbacteriaceae</taxon>
        <taxon>Schumannella</taxon>
    </lineage>
</organism>
<accession>A0A852Y7P1</accession>
<reference evidence="3 4" key="1">
    <citation type="submission" date="2020-07" db="EMBL/GenBank/DDBJ databases">
        <title>Sequencing the genomes of 1000 actinobacteria strains.</title>
        <authorList>
            <person name="Klenk H.-P."/>
        </authorList>
    </citation>
    <scope>NUCLEOTIDE SEQUENCE [LARGE SCALE GENOMIC DNA]</scope>
    <source>
        <strain evidence="3 4">DSM 23141</strain>
    </source>
</reference>
<evidence type="ECO:0000313" key="3">
    <source>
        <dbReference type="EMBL" id="NYG97400.1"/>
    </source>
</evidence>
<name>A0A852Y7P1_9MICO</name>
<dbReference type="RefSeq" id="WP_246286651.1">
    <property type="nucleotide sequence ID" value="NZ_JACBZY010000001.1"/>
</dbReference>
<dbReference type="Gene3D" id="1.10.30.50">
    <property type="match status" value="1"/>
</dbReference>
<gene>
    <name evidence="3" type="ORF">BJ979_000026</name>
</gene>
<protein>
    <recommendedName>
        <fullName evidence="2">HNH nuclease domain-containing protein</fullName>
    </recommendedName>
</protein>
<evidence type="ECO:0000259" key="2">
    <source>
        <dbReference type="SMART" id="SM00507"/>
    </source>
</evidence>
<comment type="caution">
    <text evidence="3">The sequence shown here is derived from an EMBL/GenBank/DDBJ whole genome shotgun (WGS) entry which is preliminary data.</text>
</comment>
<dbReference type="SMART" id="SM00507">
    <property type="entry name" value="HNHc"/>
    <property type="match status" value="1"/>
</dbReference>
<dbReference type="CDD" id="cd00085">
    <property type="entry name" value="HNHc"/>
    <property type="match status" value="1"/>
</dbReference>
<dbReference type="InterPro" id="IPR003870">
    <property type="entry name" value="DUF222"/>
</dbReference>
<feature type="compositionally biased region" description="Low complexity" evidence="1">
    <location>
        <begin position="419"/>
        <end position="431"/>
    </location>
</feature>
<keyword evidence="4" id="KW-1185">Reference proteome</keyword>
<dbReference type="Pfam" id="PF02720">
    <property type="entry name" value="DUF222"/>
    <property type="match status" value="1"/>
</dbReference>